<dbReference type="GO" id="GO:0003723">
    <property type="term" value="F:RNA binding"/>
    <property type="evidence" value="ECO:0007669"/>
    <property type="project" value="InterPro"/>
</dbReference>
<dbReference type="SUPFAM" id="SSF53933">
    <property type="entry name" value="Microbial ribonucleases"/>
    <property type="match status" value="1"/>
</dbReference>
<reference evidence="4 5" key="1">
    <citation type="submission" date="2018-11" db="EMBL/GenBank/DDBJ databases">
        <title>Lysobacter cryohumiis sp. nov., isolated from soil in the Tianshan Mountains, Xinjiang, China.</title>
        <authorList>
            <person name="Luo Y."/>
            <person name="Sheng H."/>
        </authorList>
    </citation>
    <scope>NUCLEOTIDE SEQUENCE [LARGE SCALE GENOMIC DNA]</scope>
    <source>
        <strain evidence="4 5">ZS60</strain>
    </source>
</reference>
<accession>A0A3M8SQU7</accession>
<comment type="caution">
    <text evidence="4">The sequence shown here is derived from an EMBL/GenBank/DDBJ whole genome shotgun (WGS) entry which is preliminary data.</text>
</comment>
<keyword evidence="2" id="KW-0378">Hydrolase</keyword>
<dbReference type="Gene3D" id="3.10.450.30">
    <property type="entry name" value="Microbial ribonucleases"/>
    <property type="match status" value="1"/>
</dbReference>
<evidence type="ECO:0000256" key="2">
    <source>
        <dbReference type="ARBA" id="ARBA00022801"/>
    </source>
</evidence>
<evidence type="ECO:0000313" key="4">
    <source>
        <dbReference type="EMBL" id="RNF83649.1"/>
    </source>
</evidence>
<feature type="compositionally biased region" description="Polar residues" evidence="3">
    <location>
        <begin position="38"/>
        <end position="47"/>
    </location>
</feature>
<dbReference type="OrthoDB" id="5326845at2"/>
<organism evidence="4 5">
    <name type="scientific">Montanilutibacter psychrotolerans</name>
    <dbReference type="NCBI Taxonomy" id="1327343"/>
    <lineage>
        <taxon>Bacteria</taxon>
        <taxon>Pseudomonadati</taxon>
        <taxon>Pseudomonadota</taxon>
        <taxon>Gammaproteobacteria</taxon>
        <taxon>Lysobacterales</taxon>
        <taxon>Lysobacteraceae</taxon>
        <taxon>Montanilutibacter</taxon>
    </lineage>
</organism>
<dbReference type="Pfam" id="PF00545">
    <property type="entry name" value="Ribonuclease"/>
    <property type="match status" value="1"/>
</dbReference>
<dbReference type="InterPro" id="IPR000026">
    <property type="entry name" value="N1-like"/>
</dbReference>
<dbReference type="Proteomes" id="UP000267049">
    <property type="component" value="Unassembled WGS sequence"/>
</dbReference>
<feature type="region of interest" description="Disordered" evidence="3">
    <location>
        <begin position="31"/>
        <end position="63"/>
    </location>
</feature>
<proteinExistence type="predicted"/>
<dbReference type="GO" id="GO:0004521">
    <property type="term" value="F:RNA endonuclease activity"/>
    <property type="evidence" value="ECO:0007669"/>
    <property type="project" value="InterPro"/>
</dbReference>
<evidence type="ECO:0000313" key="5">
    <source>
        <dbReference type="Proteomes" id="UP000267049"/>
    </source>
</evidence>
<dbReference type="GO" id="GO:0016787">
    <property type="term" value="F:hydrolase activity"/>
    <property type="evidence" value="ECO:0007669"/>
    <property type="project" value="UniProtKB-KW"/>
</dbReference>
<gene>
    <name evidence="4" type="ORF">EER27_09695</name>
</gene>
<evidence type="ECO:0000256" key="3">
    <source>
        <dbReference type="SAM" id="MobiDB-lite"/>
    </source>
</evidence>
<evidence type="ECO:0000256" key="1">
    <source>
        <dbReference type="ARBA" id="ARBA00022722"/>
    </source>
</evidence>
<protein>
    <submittedName>
        <fullName evidence="4">Ribonuclease</fullName>
    </submittedName>
</protein>
<sequence length="170" mass="18856">MRGNRNLLVVGVALLIGLWFWTQSPRQGDAPPLPTVYGSGSPSTDTGVPSGRQASADGHVARGDARGVVRTTTDYPAFLPREAHAVLDAIARGGPYAHRQDGVVFQNREGRLPRQARSYYREFTVDAPGSRDRGARRIVTGGDPPVDYFYTDDHYRSFRRFEPTRAQVRQ</sequence>
<dbReference type="InterPro" id="IPR016191">
    <property type="entry name" value="Ribonuclease/ribotoxin"/>
</dbReference>
<dbReference type="AlphaFoldDB" id="A0A3M8SQU7"/>
<keyword evidence="5" id="KW-1185">Reference proteome</keyword>
<keyword evidence="1" id="KW-0540">Nuclease</keyword>
<dbReference type="RefSeq" id="WP_123087909.1">
    <property type="nucleotide sequence ID" value="NZ_RIBS01000004.1"/>
</dbReference>
<name>A0A3M8SQU7_9GAMM</name>
<dbReference type="EMBL" id="RIBS01000004">
    <property type="protein sequence ID" value="RNF83649.1"/>
    <property type="molecule type" value="Genomic_DNA"/>
</dbReference>